<evidence type="ECO:0000313" key="2">
    <source>
        <dbReference type="EMBL" id="KUJ17776.1"/>
    </source>
</evidence>
<accession>A0A194XC91</accession>
<feature type="domain" description="2EXR" evidence="1">
    <location>
        <begin position="13"/>
        <end position="100"/>
    </location>
</feature>
<dbReference type="RefSeq" id="XP_018072131.1">
    <property type="nucleotide sequence ID" value="XM_018218412.1"/>
</dbReference>
<evidence type="ECO:0000259" key="1">
    <source>
        <dbReference type="Pfam" id="PF20150"/>
    </source>
</evidence>
<dbReference type="GeneID" id="28828138"/>
<dbReference type="OrthoDB" id="3557569at2759"/>
<gene>
    <name evidence="2" type="ORF">LY89DRAFT_718399</name>
</gene>
<reference evidence="2 3" key="1">
    <citation type="submission" date="2015-10" db="EMBL/GenBank/DDBJ databases">
        <title>Full genome of DAOMC 229536 Phialocephala scopiformis, a fungal endophyte of spruce producing the potent anti-insectan compound rugulosin.</title>
        <authorList>
            <consortium name="DOE Joint Genome Institute"/>
            <person name="Walker A.K."/>
            <person name="Frasz S.L."/>
            <person name="Seifert K.A."/>
            <person name="Miller J.D."/>
            <person name="Mondo S.J."/>
            <person name="Labutti K."/>
            <person name="Lipzen A."/>
            <person name="Dockter R."/>
            <person name="Kennedy M."/>
            <person name="Grigoriev I.V."/>
            <person name="Spatafora J.W."/>
        </authorList>
    </citation>
    <scope>NUCLEOTIDE SEQUENCE [LARGE SCALE GENOMIC DNA]</scope>
    <source>
        <strain evidence="2 3">CBS 120377</strain>
    </source>
</reference>
<proteinExistence type="predicted"/>
<dbReference type="PANTHER" id="PTHR35910">
    <property type="entry name" value="2EXR DOMAIN-CONTAINING PROTEIN"/>
    <property type="match status" value="1"/>
</dbReference>
<dbReference type="InParanoid" id="A0A194XC91"/>
<keyword evidence="3" id="KW-1185">Reference proteome</keyword>
<protein>
    <recommendedName>
        <fullName evidence="1">2EXR domain-containing protein</fullName>
    </recommendedName>
</protein>
<name>A0A194XC91_MOLSC</name>
<sequence>MVTSSNKDQGRVFHLFPDLPSEIRLKIWEEARPEPRVIKIDRDTFEHDGYTFGTPRCSAKVPSLLHVNFESRHVALEWYTLPFEKLPSQPAYIYFDCSRDWAYLSCDACKGRTCNRISNMGGPVSCGLTFSFVFPWRKILKRFVCQFDDDEDFLGANLWFFWLTFECAEEAMLVNSRKAMDSQWEGNLSDFKNVDKIYRVNGSSKNLLEMYQQYTRNMPINLSIPPRVLKKLSFVEFEPSLDTVIEGQAAADDGIQPASTIPDEVAVEVERTGQD</sequence>
<dbReference type="PANTHER" id="PTHR35910:SF1">
    <property type="entry name" value="2EXR DOMAIN-CONTAINING PROTEIN"/>
    <property type="match status" value="1"/>
</dbReference>
<dbReference type="EMBL" id="KQ947414">
    <property type="protein sequence ID" value="KUJ17776.1"/>
    <property type="molecule type" value="Genomic_DNA"/>
</dbReference>
<evidence type="ECO:0000313" key="3">
    <source>
        <dbReference type="Proteomes" id="UP000070700"/>
    </source>
</evidence>
<dbReference type="Pfam" id="PF20150">
    <property type="entry name" value="2EXR"/>
    <property type="match status" value="1"/>
</dbReference>
<dbReference type="InterPro" id="IPR045518">
    <property type="entry name" value="2EXR"/>
</dbReference>
<dbReference type="Proteomes" id="UP000070700">
    <property type="component" value="Unassembled WGS sequence"/>
</dbReference>
<dbReference type="KEGG" id="psco:LY89DRAFT_718399"/>
<dbReference type="AlphaFoldDB" id="A0A194XC91"/>
<organism evidence="2 3">
    <name type="scientific">Mollisia scopiformis</name>
    <name type="common">Conifer needle endophyte fungus</name>
    <name type="synonym">Phialocephala scopiformis</name>
    <dbReference type="NCBI Taxonomy" id="149040"/>
    <lineage>
        <taxon>Eukaryota</taxon>
        <taxon>Fungi</taxon>
        <taxon>Dikarya</taxon>
        <taxon>Ascomycota</taxon>
        <taxon>Pezizomycotina</taxon>
        <taxon>Leotiomycetes</taxon>
        <taxon>Helotiales</taxon>
        <taxon>Mollisiaceae</taxon>
        <taxon>Mollisia</taxon>
    </lineage>
</organism>